<organism evidence="3">
    <name type="scientific">Cacopsylla melanoneura</name>
    <dbReference type="NCBI Taxonomy" id="428564"/>
    <lineage>
        <taxon>Eukaryota</taxon>
        <taxon>Metazoa</taxon>
        <taxon>Ecdysozoa</taxon>
        <taxon>Arthropoda</taxon>
        <taxon>Hexapoda</taxon>
        <taxon>Insecta</taxon>
        <taxon>Pterygota</taxon>
        <taxon>Neoptera</taxon>
        <taxon>Paraneoptera</taxon>
        <taxon>Hemiptera</taxon>
        <taxon>Sternorrhyncha</taxon>
        <taxon>Psylloidea</taxon>
        <taxon>Psyllidae</taxon>
        <taxon>Psyllinae</taxon>
        <taxon>Cacopsylla</taxon>
    </lineage>
</organism>
<sequence length="118" mass="13611">MLCFVLIFFFFFFFQSAFGNNRHRQSDRKTFCKFLIFGSVPTKTSKFSFKSFYFILSILNLNSYLPVLLGTYFVRCFMKSWFGQLGCLSVQCTVSSINHGVECGRPTSVSRNGKLKSL</sequence>
<keyword evidence="1" id="KW-0472">Membrane</keyword>
<name>A0A8D9AH96_9HEMI</name>
<feature type="transmembrane region" description="Helical" evidence="1">
    <location>
        <begin position="52"/>
        <end position="74"/>
    </location>
</feature>
<evidence type="ECO:0000313" key="3">
    <source>
        <dbReference type="EMBL" id="CAG6765227.1"/>
    </source>
</evidence>
<dbReference type="EMBL" id="HBUF01567626">
    <property type="protein sequence ID" value="CAG6765227.1"/>
    <property type="molecule type" value="Transcribed_RNA"/>
</dbReference>
<keyword evidence="1" id="KW-0812">Transmembrane</keyword>
<evidence type="ECO:0000256" key="1">
    <source>
        <dbReference type="SAM" id="Phobius"/>
    </source>
</evidence>
<keyword evidence="2" id="KW-0732">Signal</keyword>
<protein>
    <recommendedName>
        <fullName evidence="4">Secreted protein</fullName>
    </recommendedName>
</protein>
<reference evidence="3" key="1">
    <citation type="submission" date="2021-05" db="EMBL/GenBank/DDBJ databases">
        <authorList>
            <person name="Alioto T."/>
            <person name="Alioto T."/>
            <person name="Gomez Garrido J."/>
        </authorList>
    </citation>
    <scope>NUCLEOTIDE SEQUENCE</scope>
</reference>
<evidence type="ECO:0000256" key="2">
    <source>
        <dbReference type="SAM" id="SignalP"/>
    </source>
</evidence>
<feature type="signal peptide" evidence="2">
    <location>
        <begin position="1"/>
        <end position="19"/>
    </location>
</feature>
<dbReference type="AlphaFoldDB" id="A0A8D9AH96"/>
<feature type="chain" id="PRO_5034407486" description="Secreted protein" evidence="2">
    <location>
        <begin position="20"/>
        <end position="118"/>
    </location>
</feature>
<proteinExistence type="predicted"/>
<accession>A0A8D9AH96</accession>
<evidence type="ECO:0008006" key="4">
    <source>
        <dbReference type="Google" id="ProtNLM"/>
    </source>
</evidence>
<keyword evidence="1" id="KW-1133">Transmembrane helix</keyword>